<name>A0A7J8SF52_GOSDV</name>
<dbReference type="AlphaFoldDB" id="A0A7J8SF52"/>
<evidence type="ECO:0000313" key="3">
    <source>
        <dbReference type="Proteomes" id="UP000593561"/>
    </source>
</evidence>
<accession>A0A7J8SF52</accession>
<dbReference type="Proteomes" id="UP000593561">
    <property type="component" value="Unassembled WGS sequence"/>
</dbReference>
<gene>
    <name evidence="2" type="ORF">Godav_010032</name>
</gene>
<reference evidence="2 3" key="1">
    <citation type="journal article" date="2019" name="Genome Biol. Evol.">
        <title>Insights into the evolution of the New World diploid cottons (Gossypium, subgenus Houzingenia) based on genome sequencing.</title>
        <authorList>
            <person name="Grover C.E."/>
            <person name="Arick M.A. 2nd"/>
            <person name="Thrash A."/>
            <person name="Conover J.L."/>
            <person name="Sanders W.S."/>
            <person name="Peterson D.G."/>
            <person name="Frelichowski J.E."/>
            <person name="Scheffler J.A."/>
            <person name="Scheffler B.E."/>
            <person name="Wendel J.F."/>
        </authorList>
    </citation>
    <scope>NUCLEOTIDE SEQUENCE [LARGE SCALE GENOMIC DNA]</scope>
    <source>
        <strain evidence="2">27</strain>
        <tissue evidence="2">Leaf</tissue>
    </source>
</reference>
<dbReference type="PANTHER" id="PTHR31286:SF167">
    <property type="entry name" value="OS09G0268800 PROTEIN"/>
    <property type="match status" value="1"/>
</dbReference>
<dbReference type="EMBL" id="JABFAC010000009">
    <property type="protein sequence ID" value="MBA0624737.1"/>
    <property type="molecule type" value="Genomic_DNA"/>
</dbReference>
<dbReference type="PANTHER" id="PTHR31286">
    <property type="entry name" value="GLYCINE-RICH CELL WALL STRUCTURAL PROTEIN 1.8-LIKE"/>
    <property type="match status" value="1"/>
</dbReference>
<feature type="domain" description="DUF4283" evidence="1">
    <location>
        <begin position="65"/>
        <end position="135"/>
    </location>
</feature>
<sequence>MKLKKRSQECTLKSPEEIVDTVVGKKTNGDFGDMEDENELALLEEELIQLTVKSSLVVPSENPTLICSVWTRKTYNPNSLKAQLRSIWKTKKKFEILVAGQNLFIISFEVEDDLEHIMEGRPWFFQKQLIIFDRLLKSVERNKIRLVYSPFWLKFGSCPPECDKKDLMHEIPSGDRVKAEDGLPYSLAFKAESSIIGKESLLFGSLMKRTMKQCYYTGVEATNRDEGFSPDSTKQIHRAVKEGYSEKNYTFLETVKM</sequence>
<keyword evidence="3" id="KW-1185">Reference proteome</keyword>
<organism evidence="2 3">
    <name type="scientific">Gossypium davidsonii</name>
    <name type="common">Davidson's cotton</name>
    <name type="synonym">Gossypium klotzschianum subsp. davidsonii</name>
    <dbReference type="NCBI Taxonomy" id="34287"/>
    <lineage>
        <taxon>Eukaryota</taxon>
        <taxon>Viridiplantae</taxon>
        <taxon>Streptophyta</taxon>
        <taxon>Embryophyta</taxon>
        <taxon>Tracheophyta</taxon>
        <taxon>Spermatophyta</taxon>
        <taxon>Magnoliopsida</taxon>
        <taxon>eudicotyledons</taxon>
        <taxon>Gunneridae</taxon>
        <taxon>Pentapetalae</taxon>
        <taxon>rosids</taxon>
        <taxon>malvids</taxon>
        <taxon>Malvales</taxon>
        <taxon>Malvaceae</taxon>
        <taxon>Malvoideae</taxon>
        <taxon>Gossypium</taxon>
    </lineage>
</organism>
<dbReference type="InterPro" id="IPR025558">
    <property type="entry name" value="DUF4283"/>
</dbReference>
<comment type="caution">
    <text evidence="2">The sequence shown here is derived from an EMBL/GenBank/DDBJ whole genome shotgun (WGS) entry which is preliminary data.</text>
</comment>
<dbReference type="Pfam" id="PF14111">
    <property type="entry name" value="DUF4283"/>
    <property type="match status" value="1"/>
</dbReference>
<dbReference type="InterPro" id="IPR040256">
    <property type="entry name" value="At4g02000-like"/>
</dbReference>
<protein>
    <recommendedName>
        <fullName evidence="1">DUF4283 domain-containing protein</fullName>
    </recommendedName>
</protein>
<evidence type="ECO:0000313" key="2">
    <source>
        <dbReference type="EMBL" id="MBA0624737.1"/>
    </source>
</evidence>
<evidence type="ECO:0000259" key="1">
    <source>
        <dbReference type="Pfam" id="PF14111"/>
    </source>
</evidence>
<proteinExistence type="predicted"/>